<organism evidence="2 3">
    <name type="scientific">Enterobacter vonholyi</name>
    <dbReference type="NCBI Taxonomy" id="2797505"/>
    <lineage>
        <taxon>Bacteria</taxon>
        <taxon>Pseudomonadati</taxon>
        <taxon>Pseudomonadota</taxon>
        <taxon>Gammaproteobacteria</taxon>
        <taxon>Enterobacterales</taxon>
        <taxon>Enterobacteriaceae</taxon>
        <taxon>Enterobacter</taxon>
    </lineage>
</organism>
<protein>
    <submittedName>
        <fullName evidence="2">Uncharacterized protein</fullName>
    </submittedName>
</protein>
<feature type="transmembrane region" description="Helical" evidence="1">
    <location>
        <begin position="6"/>
        <end position="23"/>
    </location>
</feature>
<proteinExistence type="predicted"/>
<feature type="transmembrane region" description="Helical" evidence="1">
    <location>
        <begin position="65"/>
        <end position="86"/>
    </location>
</feature>
<keyword evidence="1" id="KW-0472">Membrane</keyword>
<accession>A0ABU6E8L8</accession>
<keyword evidence="1" id="KW-0812">Transmembrane</keyword>
<feature type="transmembrane region" description="Helical" evidence="1">
    <location>
        <begin position="106"/>
        <end position="126"/>
    </location>
</feature>
<dbReference type="EMBL" id="JALLMC010000010">
    <property type="protein sequence ID" value="MEB6412135.1"/>
    <property type="molecule type" value="Genomic_DNA"/>
</dbReference>
<name>A0ABU6E8L8_9ENTR</name>
<evidence type="ECO:0000313" key="3">
    <source>
        <dbReference type="Proteomes" id="UP001306510"/>
    </source>
</evidence>
<sequence length="184" mass="20501">MDSYFLIKSSLAVLFLIFIFCIFNHRVRTDLANIFRYEAREKKGDDSKENSESAADRIQFFCQRLIFASLTTLLLLKGIIELADSLSLLKDSTNHFITHLKGIKTLSYVANALAISCGFQLAFMLITKGPDEAIEPIMLGIASVILLMLSAIEPQKWSVDNSISVAVLIGCIGALFYLSKKLNK</sequence>
<feature type="transmembrane region" description="Helical" evidence="1">
    <location>
        <begin position="133"/>
        <end position="152"/>
    </location>
</feature>
<dbReference type="Proteomes" id="UP001306510">
    <property type="component" value="Unassembled WGS sequence"/>
</dbReference>
<evidence type="ECO:0000313" key="2">
    <source>
        <dbReference type="EMBL" id="MEB6412135.1"/>
    </source>
</evidence>
<gene>
    <name evidence="2" type="ORF">MXM28_20880</name>
</gene>
<reference evidence="2 3" key="1">
    <citation type="submission" date="2022-04" db="EMBL/GenBank/DDBJ databases">
        <title>Whole genome surviellance of AMR bacteria from Assam, India: One Health Study.</title>
        <authorList>
            <person name="Mendem S.K."/>
            <person name="Rakshit O."/>
            <person name="Murugesan D."/>
            <person name="Shome R."/>
            <person name="Raisen C."/>
            <person name="Holmes M.A."/>
            <person name="Saikia K."/>
            <person name="Shome B.R."/>
        </authorList>
    </citation>
    <scope>NUCLEOTIDE SEQUENCE [LARGE SCALE GENOMIC DNA]</scope>
    <source>
        <strain evidence="2 3">MGG-11lp</strain>
    </source>
</reference>
<evidence type="ECO:0000256" key="1">
    <source>
        <dbReference type="SAM" id="Phobius"/>
    </source>
</evidence>
<dbReference type="RefSeq" id="WP_325848883.1">
    <property type="nucleotide sequence ID" value="NZ_JALLMC010000010.1"/>
</dbReference>
<comment type="caution">
    <text evidence="2">The sequence shown here is derived from an EMBL/GenBank/DDBJ whole genome shotgun (WGS) entry which is preliminary data.</text>
</comment>
<keyword evidence="1" id="KW-1133">Transmembrane helix</keyword>
<feature type="transmembrane region" description="Helical" evidence="1">
    <location>
        <begin position="158"/>
        <end position="178"/>
    </location>
</feature>
<keyword evidence="3" id="KW-1185">Reference proteome</keyword>